<protein>
    <recommendedName>
        <fullName evidence="2">NAD(P)-binding domain-containing protein</fullName>
    </recommendedName>
</protein>
<dbReference type="InterPro" id="IPR016040">
    <property type="entry name" value="NAD(P)-bd_dom"/>
</dbReference>
<dbReference type="InterPro" id="IPR021295">
    <property type="entry name" value="DUF2867"/>
</dbReference>
<keyword evidence="4" id="KW-1185">Reference proteome</keyword>
<evidence type="ECO:0000259" key="2">
    <source>
        <dbReference type="Pfam" id="PF13460"/>
    </source>
</evidence>
<dbReference type="PANTHER" id="PTHR48079">
    <property type="entry name" value="PROTEIN YEEZ"/>
    <property type="match status" value="1"/>
</dbReference>
<dbReference type="Gene3D" id="3.40.50.720">
    <property type="entry name" value="NAD(P)-binding Rossmann-like Domain"/>
    <property type="match status" value="1"/>
</dbReference>
<keyword evidence="1" id="KW-1133">Transmembrane helix</keyword>
<keyword evidence="1" id="KW-0472">Membrane</keyword>
<proteinExistence type="predicted"/>
<evidence type="ECO:0000313" key="4">
    <source>
        <dbReference type="Proteomes" id="UP000027331"/>
    </source>
</evidence>
<comment type="caution">
    <text evidence="3">The sequence shown here is derived from an EMBL/GenBank/DDBJ whole genome shotgun (WGS) entry which is preliminary data.</text>
</comment>
<accession>A0ABR4RUX9</accession>
<dbReference type="InterPro" id="IPR051783">
    <property type="entry name" value="NAD(P)-dependent_oxidoreduct"/>
</dbReference>
<name>A0ABR4RUX9_VIBMT</name>
<dbReference type="Pfam" id="PF13460">
    <property type="entry name" value="NAD_binding_10"/>
    <property type="match status" value="1"/>
</dbReference>
<gene>
    <name evidence="3" type="ORF">DP83_18010</name>
</gene>
<dbReference type="Proteomes" id="UP000027331">
    <property type="component" value="Unassembled WGS sequence"/>
</dbReference>
<keyword evidence="1" id="KW-0812">Transmembrane</keyword>
<feature type="transmembrane region" description="Helical" evidence="1">
    <location>
        <begin position="451"/>
        <end position="472"/>
    </location>
</feature>
<dbReference type="Pfam" id="PF11066">
    <property type="entry name" value="DUF2867"/>
    <property type="match status" value="1"/>
</dbReference>
<dbReference type="SUPFAM" id="SSF51735">
    <property type="entry name" value="NAD(P)-binding Rossmann-fold domains"/>
    <property type="match status" value="1"/>
</dbReference>
<evidence type="ECO:0000256" key="1">
    <source>
        <dbReference type="SAM" id="Phobius"/>
    </source>
</evidence>
<dbReference type="EMBL" id="JJMN01000065">
    <property type="protein sequence ID" value="KDO13409.1"/>
    <property type="molecule type" value="Genomic_DNA"/>
</dbReference>
<reference evidence="3 4" key="1">
    <citation type="submission" date="2014-04" db="EMBL/GenBank/DDBJ databases">
        <title>Vibrio metecus sp. nov., a close relative of Vibrio cholerae isolated from coastal brackish ponds and clinical specimens.</title>
        <authorList>
            <person name="Kirchberger P.C."/>
            <person name="Turnsek M."/>
            <person name="Hunt D.E."/>
            <person name="Haley B.J."/>
            <person name="Colwell R."/>
            <person name="Polz M.F."/>
            <person name="Tarr C.L."/>
            <person name="Boucher Y."/>
        </authorList>
    </citation>
    <scope>NUCLEOTIDE SEQUENCE [LARGE SCALE GENOMIC DNA]</scope>
    <source>
        <strain evidence="4">PPCK-2014</strain>
    </source>
</reference>
<evidence type="ECO:0000313" key="3">
    <source>
        <dbReference type="EMBL" id="KDO13409.1"/>
    </source>
</evidence>
<sequence>MKKVLVLGASGYVGAQLLPLLLDAGYQITAASRQIEALNTRLPTHPNLTRLSLDLADRQKTLATIPNYDLVFFLVHGMAHGGDFVDYELSLAQNVKDALDLPHNQVRHVIYLSSLQPESGHSPHLQARYDTGRILRQSLVPITELRAGVIIGSGSAAFEIMRDFVYNLPVLITPKWVDSKANPIALTNLNTYLLKFAQEQPREHQMFELGGPDVLSYREQFRILCELTGKPFRLWSTRFLTPRMASRWLGMVTSVPSTIGRSLLEGLTHDFIADTHSIAARYPQVLISYREAAAQAMESEGTFVRSQVWGFDPNAILRWQPGFGYYPKQAGASIETELSNQELWKVIRTIGHRDQGYFFANVLWRTREWLDLFFGGGKPIRRYPAGAELAVGDFIDSWKVIRCQPQQFLSLLFGMKGPGLGRLEFTIDDLGDKRRLNVTAWWHPQGFLGLLYWYAMMPAHLFIFRGMVRAIIKNPAAIKRRDQFIEKLKWIY</sequence>
<dbReference type="InterPro" id="IPR036291">
    <property type="entry name" value="NAD(P)-bd_dom_sf"/>
</dbReference>
<dbReference type="PANTHER" id="PTHR48079:SF6">
    <property type="entry name" value="NAD(P)-BINDING DOMAIN-CONTAINING PROTEIN-RELATED"/>
    <property type="match status" value="1"/>
</dbReference>
<organism evidence="3 4">
    <name type="scientific">Vibrio metoecus</name>
    <dbReference type="NCBI Taxonomy" id="1481663"/>
    <lineage>
        <taxon>Bacteria</taxon>
        <taxon>Pseudomonadati</taxon>
        <taxon>Pseudomonadota</taxon>
        <taxon>Gammaproteobacteria</taxon>
        <taxon>Vibrionales</taxon>
        <taxon>Vibrionaceae</taxon>
        <taxon>Vibrio</taxon>
    </lineage>
</organism>
<feature type="domain" description="NAD(P)-binding" evidence="2">
    <location>
        <begin position="8"/>
        <end position="119"/>
    </location>
</feature>